<feature type="region of interest" description="Disordered" evidence="1">
    <location>
        <begin position="203"/>
        <end position="223"/>
    </location>
</feature>
<evidence type="ECO:0000313" key="3">
    <source>
        <dbReference type="EMBL" id="MEM4987631.1"/>
    </source>
</evidence>
<dbReference type="Proteomes" id="UP001495910">
    <property type="component" value="Unassembled WGS sequence"/>
</dbReference>
<proteinExistence type="predicted"/>
<keyword evidence="2" id="KW-0732">Signal</keyword>
<sequence length="254" mass="26290">MCLNIRTCIAVFFSVMLAACGGGGSGDKSAPAGNAATAVTYNMSTASVSFFQNQKQYATTQAADPTISITATLSTLPSGTAYPVVAEDKAVFLTGSTVVVRNSSTNFTATLVPDVTLSPGVYKGTLTLMLCKDQACSAQYPLTGATLPYVITVTPQLTATIKINGVIQPQPLKATKPGFYTIRAGQTLEMDANLPIQWNYPNNPGEPKVTPTSTTSTTWQGSVSLGTSGNSTTILGMLPDGSQNGLGLTLTVTP</sequence>
<comment type="caution">
    <text evidence="3">The sequence shown here is derived from an EMBL/GenBank/DDBJ whole genome shotgun (WGS) entry which is preliminary data.</text>
</comment>
<evidence type="ECO:0008006" key="5">
    <source>
        <dbReference type="Google" id="ProtNLM"/>
    </source>
</evidence>
<evidence type="ECO:0000256" key="1">
    <source>
        <dbReference type="SAM" id="MobiDB-lite"/>
    </source>
</evidence>
<gene>
    <name evidence="3" type="ORF">V8G57_09555</name>
</gene>
<organism evidence="3 4">
    <name type="scientific">Collimonas rhizosphaerae</name>
    <dbReference type="NCBI Taxonomy" id="3126357"/>
    <lineage>
        <taxon>Bacteria</taxon>
        <taxon>Pseudomonadati</taxon>
        <taxon>Pseudomonadota</taxon>
        <taxon>Betaproteobacteria</taxon>
        <taxon>Burkholderiales</taxon>
        <taxon>Oxalobacteraceae</taxon>
        <taxon>Collimonas</taxon>
    </lineage>
</organism>
<keyword evidence="4" id="KW-1185">Reference proteome</keyword>
<reference evidence="3 4" key="1">
    <citation type="submission" date="2024-02" db="EMBL/GenBank/DDBJ databases">
        <title>Draft genome sequence of Collimonas sp. strain H4R21, an effective mineral-weathering bacterial strain isolated from the beech rhizosphere.</title>
        <authorList>
            <person name="Morin E."/>
            <person name="Uroz S."/>
            <person name="Leveau J.H.J."/>
            <person name="Kumar R."/>
            <person name="Rey M.W."/>
            <person name="Pham J."/>
        </authorList>
    </citation>
    <scope>NUCLEOTIDE SEQUENCE [LARGE SCALE GENOMIC DNA]</scope>
    <source>
        <strain evidence="3 4">H4R21</strain>
    </source>
</reference>
<evidence type="ECO:0000313" key="4">
    <source>
        <dbReference type="Proteomes" id="UP001495910"/>
    </source>
</evidence>
<feature type="signal peptide" evidence="2">
    <location>
        <begin position="1"/>
        <end position="18"/>
    </location>
</feature>
<dbReference type="PROSITE" id="PS51257">
    <property type="entry name" value="PROKAR_LIPOPROTEIN"/>
    <property type="match status" value="1"/>
</dbReference>
<name>A0ABU9PUI2_9BURK</name>
<dbReference type="EMBL" id="JBANDC010000005">
    <property type="protein sequence ID" value="MEM4987631.1"/>
    <property type="molecule type" value="Genomic_DNA"/>
</dbReference>
<dbReference type="RefSeq" id="WP_342829168.1">
    <property type="nucleotide sequence ID" value="NZ_JBANDC010000005.1"/>
</dbReference>
<feature type="chain" id="PRO_5045727612" description="Lipoprotein" evidence="2">
    <location>
        <begin position="19"/>
        <end position="254"/>
    </location>
</feature>
<evidence type="ECO:0000256" key="2">
    <source>
        <dbReference type="SAM" id="SignalP"/>
    </source>
</evidence>
<protein>
    <recommendedName>
        <fullName evidence="5">Lipoprotein</fullName>
    </recommendedName>
</protein>
<accession>A0ABU9PUI2</accession>